<dbReference type="InterPro" id="IPR018958">
    <property type="entry name" value="Knr4/Smi1-like_dom"/>
</dbReference>
<sequence>MKIQNESIISPLPDRNLIMRVEENFEIKFPNDFINFISKNNGVIPITRFFEYKSNRYVVDRFLCLLDNPGEHDKGMYDIKVVFSQLDERILSDGDITGAELVPFAALFAGDFVCLDFSESKTDPVICIWYNEESDDYDPVTEKIADNVNSFLDMLEE</sequence>
<dbReference type="OrthoDB" id="2223083at2"/>
<accession>E3E9U9</accession>
<dbReference type="Pfam" id="PF14568">
    <property type="entry name" value="SUKH_6"/>
    <property type="match status" value="1"/>
</dbReference>
<evidence type="ECO:0000313" key="2">
    <source>
        <dbReference type="EMBL" id="ADO57889.1"/>
    </source>
</evidence>
<dbReference type="InterPro" id="IPR037883">
    <property type="entry name" value="Knr4/Smi1-like_sf"/>
</dbReference>
<protein>
    <submittedName>
        <fullName evidence="2">Cell wall assembly protein</fullName>
    </submittedName>
</protein>
<dbReference type="EMBL" id="CP002213">
    <property type="protein sequence ID" value="ADO57889.1"/>
    <property type="molecule type" value="Genomic_DNA"/>
</dbReference>
<dbReference type="Proteomes" id="UP000006868">
    <property type="component" value="Chromosome"/>
</dbReference>
<dbReference type="SUPFAM" id="SSF160631">
    <property type="entry name" value="SMI1/KNR4-like"/>
    <property type="match status" value="1"/>
</dbReference>
<feature type="domain" description="Knr4/Smi1-like" evidence="1">
    <location>
        <begin position="12"/>
        <end position="157"/>
    </location>
</feature>
<evidence type="ECO:0000313" key="3">
    <source>
        <dbReference type="Proteomes" id="UP000006868"/>
    </source>
</evidence>
<dbReference type="HOGENOM" id="CLU_137413_0_0_9"/>
<organism evidence="2 3">
    <name type="scientific">Paenibacillus polymyxa (strain SC2)</name>
    <name type="common">Bacillus polymyxa</name>
    <dbReference type="NCBI Taxonomy" id="886882"/>
    <lineage>
        <taxon>Bacteria</taxon>
        <taxon>Bacillati</taxon>
        <taxon>Bacillota</taxon>
        <taxon>Bacilli</taxon>
        <taxon>Bacillales</taxon>
        <taxon>Paenibacillaceae</taxon>
        <taxon>Paenibacillus</taxon>
    </lineage>
</organism>
<dbReference type="PATRIC" id="fig|886882.15.peg.3937"/>
<dbReference type="AlphaFoldDB" id="E3E9U9"/>
<dbReference type="eggNOG" id="ENOG502ZBAM">
    <property type="taxonomic scope" value="Bacteria"/>
</dbReference>
<reference evidence="2 3" key="1">
    <citation type="journal article" date="2011" name="J. Bacteriol.">
        <title>Complete genome sequence of Paenibacillus polymyxa SC2, a strain of plant growth-promoting Rhizobacterium with broad-spectrum antimicrobial activity.</title>
        <authorList>
            <person name="Ma M."/>
            <person name="Wang C."/>
            <person name="Ding Y."/>
            <person name="Li L."/>
            <person name="Shen D."/>
            <person name="Jiang X."/>
            <person name="Guan D."/>
            <person name="Cao F."/>
            <person name="Chen H."/>
            <person name="Feng R."/>
            <person name="Wang X."/>
            <person name="Ge Y."/>
            <person name="Yao L."/>
            <person name="Bing X."/>
            <person name="Yang X."/>
            <person name="Li J."/>
            <person name="Du B."/>
        </authorList>
    </citation>
    <scope>NUCLEOTIDE SEQUENCE [LARGE SCALE GENOMIC DNA]</scope>
    <source>
        <strain evidence="2 3">SC2</strain>
    </source>
</reference>
<evidence type="ECO:0000259" key="1">
    <source>
        <dbReference type="SMART" id="SM00860"/>
    </source>
</evidence>
<proteinExistence type="predicted"/>
<dbReference type="RefSeq" id="WP_013372468.1">
    <property type="nucleotide sequence ID" value="NC_014622.2"/>
</dbReference>
<dbReference type="SMART" id="SM00860">
    <property type="entry name" value="SMI1_KNR4"/>
    <property type="match status" value="1"/>
</dbReference>
<dbReference type="Gene3D" id="3.40.1580.10">
    <property type="entry name" value="SMI1/KNR4-like"/>
    <property type="match status" value="1"/>
</dbReference>
<name>E3E9U9_PAEPS</name>
<gene>
    <name evidence="2" type="ORF">PPSC2_18395</name>
</gene>
<dbReference type="KEGG" id="ppm:PPSC2_18395"/>